<dbReference type="Proteomes" id="UP001501207">
    <property type="component" value="Unassembled WGS sequence"/>
</dbReference>
<dbReference type="EMBL" id="BAABFN010000004">
    <property type="protein sequence ID" value="GAA4311242.1"/>
    <property type="molecule type" value="Genomic_DNA"/>
</dbReference>
<reference evidence="2" key="1">
    <citation type="journal article" date="2019" name="Int. J. Syst. Evol. Microbiol.">
        <title>The Global Catalogue of Microorganisms (GCM) 10K type strain sequencing project: providing services to taxonomists for standard genome sequencing and annotation.</title>
        <authorList>
            <consortium name="The Broad Institute Genomics Platform"/>
            <consortium name="The Broad Institute Genome Sequencing Center for Infectious Disease"/>
            <person name="Wu L."/>
            <person name="Ma J."/>
        </authorList>
    </citation>
    <scope>NUCLEOTIDE SEQUENCE [LARGE SCALE GENOMIC DNA]</scope>
    <source>
        <strain evidence="2">JCM 17664</strain>
    </source>
</reference>
<protein>
    <submittedName>
        <fullName evidence="1">Uncharacterized protein</fullName>
    </submittedName>
</protein>
<dbReference type="RefSeq" id="WP_344978836.1">
    <property type="nucleotide sequence ID" value="NZ_BAABFN010000004.1"/>
</dbReference>
<organism evidence="1 2">
    <name type="scientific">Compostibacter hankyongensis</name>
    <dbReference type="NCBI Taxonomy" id="1007089"/>
    <lineage>
        <taxon>Bacteria</taxon>
        <taxon>Pseudomonadati</taxon>
        <taxon>Bacteroidota</taxon>
        <taxon>Chitinophagia</taxon>
        <taxon>Chitinophagales</taxon>
        <taxon>Chitinophagaceae</taxon>
        <taxon>Compostibacter</taxon>
    </lineage>
</organism>
<keyword evidence="2" id="KW-1185">Reference proteome</keyword>
<evidence type="ECO:0000313" key="2">
    <source>
        <dbReference type="Proteomes" id="UP001501207"/>
    </source>
</evidence>
<evidence type="ECO:0000313" key="1">
    <source>
        <dbReference type="EMBL" id="GAA4311242.1"/>
    </source>
</evidence>
<accession>A0ABP8FUP6</accession>
<name>A0ABP8FUP6_9BACT</name>
<comment type="caution">
    <text evidence="1">The sequence shown here is derived from an EMBL/GenBank/DDBJ whole genome shotgun (WGS) entry which is preliminary data.</text>
</comment>
<gene>
    <name evidence="1" type="ORF">GCM10023143_20250</name>
</gene>
<proteinExistence type="predicted"/>
<sequence>MITTRNIVFFEQPHPVREGLAITRARKLETALRNEREKNQWCPETWEEMLPFTETTATGLPEYHSWTPSVLLDHITQLDQLLFQDLAGLQTWLEELIREDQTADTHLVGIAQYVSSFNMALQSLQEKEAGVLYPCIREYLNAGTQNKPLPRFPFGSIVRAFENIRIDYKQISQYWTSVRTYIYHYTTSGTSDLLQEKVAAYDHRLQEQLYLKTFVLFPLISTLE</sequence>